<proteinExistence type="predicted"/>
<gene>
    <name evidence="2" type="ORF">METZ01_LOCUS337791</name>
</gene>
<evidence type="ECO:0000256" key="1">
    <source>
        <dbReference type="SAM" id="Phobius"/>
    </source>
</evidence>
<evidence type="ECO:0000313" key="2">
    <source>
        <dbReference type="EMBL" id="SVC84937.1"/>
    </source>
</evidence>
<accession>A0A382QIW5</accession>
<name>A0A382QIW5_9ZZZZ</name>
<feature type="non-terminal residue" evidence="2">
    <location>
        <position position="79"/>
    </location>
</feature>
<dbReference type="EMBL" id="UINC01114555">
    <property type="protein sequence ID" value="SVC84937.1"/>
    <property type="molecule type" value="Genomic_DNA"/>
</dbReference>
<feature type="transmembrane region" description="Helical" evidence="1">
    <location>
        <begin position="6"/>
        <end position="24"/>
    </location>
</feature>
<keyword evidence="1" id="KW-0812">Transmembrane</keyword>
<feature type="non-terminal residue" evidence="2">
    <location>
        <position position="1"/>
    </location>
</feature>
<protein>
    <submittedName>
        <fullName evidence="2">Uncharacterized protein</fullName>
    </submittedName>
</protein>
<dbReference type="AlphaFoldDB" id="A0A382QIW5"/>
<keyword evidence="1" id="KW-1133">Transmembrane helix</keyword>
<reference evidence="2" key="1">
    <citation type="submission" date="2018-05" db="EMBL/GenBank/DDBJ databases">
        <authorList>
            <person name="Lanie J.A."/>
            <person name="Ng W.-L."/>
            <person name="Kazmierczak K.M."/>
            <person name="Andrzejewski T.M."/>
            <person name="Davidsen T.M."/>
            <person name="Wayne K.J."/>
            <person name="Tettelin H."/>
            <person name="Glass J.I."/>
            <person name="Rusch D."/>
            <person name="Podicherti R."/>
            <person name="Tsui H.-C.T."/>
            <person name="Winkler M.E."/>
        </authorList>
    </citation>
    <scope>NUCLEOTIDE SEQUENCE</scope>
</reference>
<organism evidence="2">
    <name type="scientific">marine metagenome</name>
    <dbReference type="NCBI Taxonomy" id="408172"/>
    <lineage>
        <taxon>unclassified sequences</taxon>
        <taxon>metagenomes</taxon>
        <taxon>ecological metagenomes</taxon>
    </lineage>
</organism>
<sequence>MGKSGISWIVSVVLFGLTAIGGQMSDTRARKKYRSQEWFDNSNNPEMTALYIERYLNQEYTREELQGDRPVIGIAQTGS</sequence>
<keyword evidence="1" id="KW-0472">Membrane</keyword>